<accession>A0AAV0J1S7</accession>
<dbReference type="InterPro" id="IPR035810">
    <property type="entry name" value="PEBP_euk"/>
</dbReference>
<feature type="non-terminal residue" evidence="3">
    <location>
        <position position="1"/>
    </location>
</feature>
<organism evidence="3 4">
    <name type="scientific">Linum tenue</name>
    <dbReference type="NCBI Taxonomy" id="586396"/>
    <lineage>
        <taxon>Eukaryota</taxon>
        <taxon>Viridiplantae</taxon>
        <taxon>Streptophyta</taxon>
        <taxon>Embryophyta</taxon>
        <taxon>Tracheophyta</taxon>
        <taxon>Spermatophyta</taxon>
        <taxon>Magnoliopsida</taxon>
        <taxon>eudicotyledons</taxon>
        <taxon>Gunneridae</taxon>
        <taxon>Pentapetalae</taxon>
        <taxon>rosids</taxon>
        <taxon>fabids</taxon>
        <taxon>Malpighiales</taxon>
        <taxon>Linaceae</taxon>
        <taxon>Linum</taxon>
    </lineage>
</organism>
<evidence type="ECO:0000256" key="1">
    <source>
        <dbReference type="ARBA" id="ARBA00007091"/>
    </source>
</evidence>
<dbReference type="EMBL" id="CAMGYJ010000004">
    <property type="protein sequence ID" value="CAI0403592.1"/>
    <property type="molecule type" value="Genomic_DNA"/>
</dbReference>
<dbReference type="PROSITE" id="PS01220">
    <property type="entry name" value="PBP"/>
    <property type="match status" value="1"/>
</dbReference>
<gene>
    <name evidence="3" type="ORF">LITE_LOCUS12109</name>
</gene>
<dbReference type="InterPro" id="IPR008914">
    <property type="entry name" value="PEBP"/>
</dbReference>
<dbReference type="GO" id="GO:0009908">
    <property type="term" value="P:flower development"/>
    <property type="evidence" value="ECO:0007669"/>
    <property type="project" value="TreeGrafter"/>
</dbReference>
<evidence type="ECO:0000256" key="2">
    <source>
        <dbReference type="SAM" id="MobiDB-lite"/>
    </source>
</evidence>
<reference evidence="3" key="1">
    <citation type="submission" date="2022-08" db="EMBL/GenBank/DDBJ databases">
        <authorList>
            <person name="Gutierrez-Valencia J."/>
        </authorList>
    </citation>
    <scope>NUCLEOTIDE SEQUENCE</scope>
</reference>
<dbReference type="CDD" id="cd00866">
    <property type="entry name" value="PEBP_euk"/>
    <property type="match status" value="1"/>
</dbReference>
<dbReference type="PANTHER" id="PTHR11362:SF108">
    <property type="entry name" value="PROTEIN BROTHER OF FT AND TFL 1"/>
    <property type="match status" value="1"/>
</dbReference>
<proteinExistence type="inferred from homology"/>
<dbReference type="PANTHER" id="PTHR11362">
    <property type="entry name" value="PHOSPHATIDYLETHANOLAMINE-BINDING PROTEIN"/>
    <property type="match status" value="1"/>
</dbReference>
<name>A0AAV0J1S7_9ROSI</name>
<evidence type="ECO:0000313" key="3">
    <source>
        <dbReference type="EMBL" id="CAI0403592.1"/>
    </source>
</evidence>
<dbReference type="Pfam" id="PF01161">
    <property type="entry name" value="PBP"/>
    <property type="match status" value="1"/>
</dbReference>
<dbReference type="Gene3D" id="3.90.280.10">
    <property type="entry name" value="PEBP-like"/>
    <property type="match status" value="1"/>
</dbReference>
<dbReference type="SUPFAM" id="SSF49777">
    <property type="entry name" value="PEBP-like"/>
    <property type="match status" value="1"/>
</dbReference>
<comment type="caution">
    <text evidence="3">The sequence shown here is derived from an EMBL/GenBank/DDBJ whole genome shotgun (WGS) entry which is preliminary data.</text>
</comment>
<dbReference type="GO" id="GO:0010228">
    <property type="term" value="P:vegetative to reproductive phase transition of meristem"/>
    <property type="evidence" value="ECO:0007669"/>
    <property type="project" value="TreeGrafter"/>
</dbReference>
<dbReference type="AlphaFoldDB" id="A0AAV0J1S7"/>
<comment type="similarity">
    <text evidence="1">Belongs to the phosphatidylethanolamine-binding protein family.</text>
</comment>
<dbReference type="InterPro" id="IPR036610">
    <property type="entry name" value="PEBP-like_sf"/>
</dbReference>
<evidence type="ECO:0000313" key="4">
    <source>
        <dbReference type="Proteomes" id="UP001154282"/>
    </source>
</evidence>
<feature type="region of interest" description="Disordered" evidence="2">
    <location>
        <begin position="1"/>
        <end position="31"/>
    </location>
</feature>
<sequence>LHHHHNPTPKKQTSHQQSQKKKKDLRGKPPLARDSSFFLMARGAMEPLIVGRVVGEVVEMFNPSVRMTVTYNSNKQVSNGHELMPALVASRPRVDIGGDDLRTPYTLIMTDPDYPSPSDPYLKEHLHWYVYNFYGLRNDYPSLLVMRWITDGNNAGKEMVSYEVPRPVVGIHRYVFIMFKQTRGRQTVRAPPSRDCFNTKKFSQDNGLGLPVAVIYFNCQRETAARRR</sequence>
<dbReference type="InterPro" id="IPR001858">
    <property type="entry name" value="Phosphatidylethanolamine-bd_CS"/>
</dbReference>
<protein>
    <submittedName>
        <fullName evidence="3">Uncharacterized protein</fullName>
    </submittedName>
</protein>
<dbReference type="FunFam" id="3.90.280.10:FF:000001">
    <property type="entry name" value="Terminal flower 1"/>
    <property type="match status" value="1"/>
</dbReference>
<dbReference type="Proteomes" id="UP001154282">
    <property type="component" value="Unassembled WGS sequence"/>
</dbReference>
<keyword evidence="4" id="KW-1185">Reference proteome</keyword>